<comment type="caution">
    <text evidence="1">The sequence shown here is derived from an EMBL/GenBank/DDBJ whole genome shotgun (WGS) entry which is preliminary data.</text>
</comment>
<organism evidence="1 2">
    <name type="scientific">Hyalomma asiaticum</name>
    <name type="common">Tick</name>
    <dbReference type="NCBI Taxonomy" id="266040"/>
    <lineage>
        <taxon>Eukaryota</taxon>
        <taxon>Metazoa</taxon>
        <taxon>Ecdysozoa</taxon>
        <taxon>Arthropoda</taxon>
        <taxon>Chelicerata</taxon>
        <taxon>Arachnida</taxon>
        <taxon>Acari</taxon>
        <taxon>Parasitiformes</taxon>
        <taxon>Ixodida</taxon>
        <taxon>Ixodoidea</taxon>
        <taxon>Ixodidae</taxon>
        <taxon>Hyalomminae</taxon>
        <taxon>Hyalomma</taxon>
    </lineage>
</organism>
<dbReference type="Proteomes" id="UP000821845">
    <property type="component" value="Chromosome 6"/>
</dbReference>
<keyword evidence="2" id="KW-1185">Reference proteome</keyword>
<reference evidence="1" key="1">
    <citation type="submission" date="2020-05" db="EMBL/GenBank/DDBJ databases">
        <title>Large-scale comparative analyses of tick genomes elucidate their genetic diversity and vector capacities.</title>
        <authorList>
            <person name="Jia N."/>
            <person name="Wang J."/>
            <person name="Shi W."/>
            <person name="Du L."/>
            <person name="Sun Y."/>
            <person name="Zhan W."/>
            <person name="Jiang J."/>
            <person name="Wang Q."/>
            <person name="Zhang B."/>
            <person name="Ji P."/>
            <person name="Sakyi L.B."/>
            <person name="Cui X."/>
            <person name="Yuan T."/>
            <person name="Jiang B."/>
            <person name="Yang W."/>
            <person name="Lam T.T.-Y."/>
            <person name="Chang Q."/>
            <person name="Ding S."/>
            <person name="Wang X."/>
            <person name="Zhu J."/>
            <person name="Ruan X."/>
            <person name="Zhao L."/>
            <person name="Wei J."/>
            <person name="Que T."/>
            <person name="Du C."/>
            <person name="Cheng J."/>
            <person name="Dai P."/>
            <person name="Han X."/>
            <person name="Huang E."/>
            <person name="Gao Y."/>
            <person name="Liu J."/>
            <person name="Shao H."/>
            <person name="Ye R."/>
            <person name="Li L."/>
            <person name="Wei W."/>
            <person name="Wang X."/>
            <person name="Wang C."/>
            <person name="Yang T."/>
            <person name="Huo Q."/>
            <person name="Li W."/>
            <person name="Guo W."/>
            <person name="Chen H."/>
            <person name="Zhou L."/>
            <person name="Ni X."/>
            <person name="Tian J."/>
            <person name="Zhou Y."/>
            <person name="Sheng Y."/>
            <person name="Liu T."/>
            <person name="Pan Y."/>
            <person name="Xia L."/>
            <person name="Li J."/>
            <person name="Zhao F."/>
            <person name="Cao W."/>
        </authorList>
    </citation>
    <scope>NUCLEOTIDE SEQUENCE</scope>
    <source>
        <strain evidence="1">Hyas-2018</strain>
    </source>
</reference>
<evidence type="ECO:0000313" key="1">
    <source>
        <dbReference type="EMBL" id="KAH6928377.1"/>
    </source>
</evidence>
<sequence length="275" mass="30901">MNLSDDAAFFFIHVVEEFPTLWDVSRADYADTVLKQSIWEHIVEKMKENWPAHGPYSVEALKRFFDNKRRTYRLERKKLVHTKGAHPSSDIYRGRWKFYKSLKFLDAVKVRRSQLVLIKPDSQVPPEMAEAEMPPVPSDAPETTEAATVDDAGSADEAATASDAVSDEGCTTERGSAPNTNVAALPTPMANEALSSKRRRNSNLPPPSGETWSQRQQVPERATLIVRPPLPALPDDACEHFGRLVAANMRSMPKARHLPCQVEMLKVMQRYMGAE</sequence>
<dbReference type="EMBL" id="CM023486">
    <property type="protein sequence ID" value="KAH6928377.1"/>
    <property type="molecule type" value="Genomic_DNA"/>
</dbReference>
<name>A0ACB7S2R7_HYAAI</name>
<proteinExistence type="predicted"/>
<protein>
    <submittedName>
        <fullName evidence="1">Uncharacterized protein</fullName>
    </submittedName>
</protein>
<gene>
    <name evidence="1" type="ORF">HPB50_014967</name>
</gene>
<evidence type="ECO:0000313" key="2">
    <source>
        <dbReference type="Proteomes" id="UP000821845"/>
    </source>
</evidence>
<accession>A0ACB7S2R7</accession>